<dbReference type="Gene3D" id="3.40.50.300">
    <property type="entry name" value="P-loop containing nucleotide triphosphate hydrolases"/>
    <property type="match status" value="1"/>
</dbReference>
<dbReference type="Gene3D" id="1.25.40.10">
    <property type="entry name" value="Tetratricopeptide repeat domain"/>
    <property type="match status" value="1"/>
</dbReference>
<dbReference type="Pfam" id="PF00196">
    <property type="entry name" value="GerE"/>
    <property type="match status" value="1"/>
</dbReference>
<accession>A0A918CSQ4</accession>
<evidence type="ECO:0000259" key="1">
    <source>
        <dbReference type="PROSITE" id="PS50043"/>
    </source>
</evidence>
<sequence length="755" mass="81797">MSPTSRAADTLPTALPSFVGRQEDTAEVRRLLGRARLLTLTGVGGVGKTRLALEVAQGARAAFPDGVWLVDLAPVRQASAVAGAVAAALRLPGDGMTPVLDHLVEYLAGRRALILLDNCEHLVDPCAHLAQVLLAAATELRVLVTSRQSLGLPGEHLFTVDPLPVPDQAVELLRERAVAVQPEFAVDATNREAVVRLCRELDGLPLAIELAAAWLRTLTVDQITDRLADRFALLSRGSRTAPPHQRTLRATLDWSYGLCTPAEQALLARLSVFAGEFTLEAAEEVCSGDGIARYEVLYLLDRLVTQSVVVVRRYRARTAYRLLETVRQYGRDRLAESGEEQRAQLQHRDYFLALAEGIAAAWCGPGQQEGLERLRNGHADFLAALDCSDAPQSRLALVAALRYHWCVGGFLGEGRQQLERALRSAPEPSPLRAQALWVAAWVAMLQGDTLAACGRLDEADRLGEEFDDVTVRGHVQGLRATLRFQQGQFDEVLPLLRTALEWHQASDDAFGFVITLYVLGVAETLAGDANADETARRAVCAAETLGDRWILAHALWVQGLQSFLRSDREASAALLRAALEAGQGFDDHTWAAQTLELLAYLAVPENEYERAANLLGSARALRQYVAISPLALAPLLTTHHARCVEHIVEALGPDAFEKALAYGGRLSTPAQAVAFALGSQTPAASPVADANPLTKRERQVSALIAKGLSNRKIAAELVVSPRTVDSHVESIRAKLHFSSRAQVAAWWAAQQAPTS</sequence>
<reference evidence="2" key="1">
    <citation type="journal article" date="2014" name="Int. J. Syst. Evol. Microbiol.">
        <title>Complete genome sequence of Corynebacterium casei LMG S-19264T (=DSM 44701T), isolated from a smear-ripened cheese.</title>
        <authorList>
            <consortium name="US DOE Joint Genome Institute (JGI-PGF)"/>
            <person name="Walter F."/>
            <person name="Albersmeier A."/>
            <person name="Kalinowski J."/>
            <person name="Ruckert C."/>
        </authorList>
    </citation>
    <scope>NUCLEOTIDE SEQUENCE</scope>
    <source>
        <strain evidence="2">CGMCC 4.7110</strain>
    </source>
</reference>
<dbReference type="SUPFAM" id="SSF52540">
    <property type="entry name" value="P-loop containing nucleoside triphosphate hydrolases"/>
    <property type="match status" value="1"/>
</dbReference>
<dbReference type="InterPro" id="IPR027417">
    <property type="entry name" value="P-loop_NTPase"/>
</dbReference>
<name>A0A918CSQ4_9ACTN</name>
<dbReference type="SMART" id="SM00421">
    <property type="entry name" value="HTH_LUXR"/>
    <property type="match status" value="1"/>
</dbReference>
<dbReference type="CDD" id="cd06170">
    <property type="entry name" value="LuxR_C_like"/>
    <property type="match status" value="1"/>
</dbReference>
<dbReference type="EMBL" id="BMML01000011">
    <property type="protein sequence ID" value="GGN19510.1"/>
    <property type="molecule type" value="Genomic_DNA"/>
</dbReference>
<dbReference type="PANTHER" id="PTHR47691">
    <property type="entry name" value="REGULATOR-RELATED"/>
    <property type="match status" value="1"/>
</dbReference>
<feature type="domain" description="HTH luxR-type" evidence="1">
    <location>
        <begin position="686"/>
        <end position="751"/>
    </location>
</feature>
<keyword evidence="3" id="KW-1185">Reference proteome</keyword>
<dbReference type="GO" id="GO:0043531">
    <property type="term" value="F:ADP binding"/>
    <property type="evidence" value="ECO:0007669"/>
    <property type="project" value="InterPro"/>
</dbReference>
<protein>
    <submittedName>
        <fullName evidence="2">LuxR family transcriptional regulator</fullName>
    </submittedName>
</protein>
<reference evidence="2" key="2">
    <citation type="submission" date="2020-09" db="EMBL/GenBank/DDBJ databases">
        <authorList>
            <person name="Sun Q."/>
            <person name="Zhou Y."/>
        </authorList>
    </citation>
    <scope>NUCLEOTIDE SEQUENCE</scope>
    <source>
        <strain evidence="2">CGMCC 4.7110</strain>
    </source>
</reference>
<dbReference type="PRINTS" id="PR00038">
    <property type="entry name" value="HTHLUXR"/>
</dbReference>
<dbReference type="InterPro" id="IPR036388">
    <property type="entry name" value="WH-like_DNA-bd_sf"/>
</dbReference>
<organism evidence="2 3">
    <name type="scientific">Streptomyces fuscichromogenes</name>
    <dbReference type="NCBI Taxonomy" id="1324013"/>
    <lineage>
        <taxon>Bacteria</taxon>
        <taxon>Bacillati</taxon>
        <taxon>Actinomycetota</taxon>
        <taxon>Actinomycetes</taxon>
        <taxon>Kitasatosporales</taxon>
        <taxon>Streptomycetaceae</taxon>
        <taxon>Streptomyces</taxon>
    </lineage>
</organism>
<dbReference type="InterPro" id="IPR058852">
    <property type="entry name" value="HTH_77"/>
</dbReference>
<evidence type="ECO:0000313" key="3">
    <source>
        <dbReference type="Proteomes" id="UP000653411"/>
    </source>
</evidence>
<dbReference type="Pfam" id="PF25872">
    <property type="entry name" value="HTH_77"/>
    <property type="match status" value="1"/>
</dbReference>
<dbReference type="PROSITE" id="PS50043">
    <property type="entry name" value="HTH_LUXR_2"/>
    <property type="match status" value="1"/>
</dbReference>
<dbReference type="Gene3D" id="1.10.10.10">
    <property type="entry name" value="Winged helix-like DNA-binding domain superfamily/Winged helix DNA-binding domain"/>
    <property type="match status" value="1"/>
</dbReference>
<dbReference type="InterPro" id="IPR049945">
    <property type="entry name" value="AAA_22"/>
</dbReference>
<proteinExistence type="predicted"/>
<dbReference type="SUPFAM" id="SSF48452">
    <property type="entry name" value="TPR-like"/>
    <property type="match status" value="2"/>
</dbReference>
<gene>
    <name evidence="2" type="ORF">GCM10011578_049460</name>
</gene>
<dbReference type="InterPro" id="IPR016032">
    <property type="entry name" value="Sig_transdc_resp-reg_C-effctor"/>
</dbReference>
<dbReference type="SUPFAM" id="SSF46894">
    <property type="entry name" value="C-terminal effector domain of the bipartite response regulators"/>
    <property type="match status" value="1"/>
</dbReference>
<dbReference type="PANTHER" id="PTHR47691:SF3">
    <property type="entry name" value="HTH-TYPE TRANSCRIPTIONAL REGULATOR RV0890C-RELATED"/>
    <property type="match status" value="1"/>
</dbReference>
<dbReference type="Pfam" id="PF13401">
    <property type="entry name" value="AAA_22"/>
    <property type="match status" value="1"/>
</dbReference>
<dbReference type="PRINTS" id="PR00364">
    <property type="entry name" value="DISEASERSIST"/>
</dbReference>
<dbReference type="PROSITE" id="PS00622">
    <property type="entry name" value="HTH_LUXR_1"/>
    <property type="match status" value="1"/>
</dbReference>
<dbReference type="GO" id="GO:0003677">
    <property type="term" value="F:DNA binding"/>
    <property type="evidence" value="ECO:0007669"/>
    <property type="project" value="InterPro"/>
</dbReference>
<comment type="caution">
    <text evidence="2">The sequence shown here is derived from an EMBL/GenBank/DDBJ whole genome shotgun (WGS) entry which is preliminary data.</text>
</comment>
<dbReference type="Proteomes" id="UP000653411">
    <property type="component" value="Unassembled WGS sequence"/>
</dbReference>
<dbReference type="InterPro" id="IPR011990">
    <property type="entry name" value="TPR-like_helical_dom_sf"/>
</dbReference>
<dbReference type="RefSeq" id="WP_229713318.1">
    <property type="nucleotide sequence ID" value="NZ_BMML01000011.1"/>
</dbReference>
<evidence type="ECO:0000313" key="2">
    <source>
        <dbReference type="EMBL" id="GGN19510.1"/>
    </source>
</evidence>
<dbReference type="GO" id="GO:0006355">
    <property type="term" value="P:regulation of DNA-templated transcription"/>
    <property type="evidence" value="ECO:0007669"/>
    <property type="project" value="InterPro"/>
</dbReference>
<dbReference type="InterPro" id="IPR000792">
    <property type="entry name" value="Tscrpt_reg_LuxR_C"/>
</dbReference>
<dbReference type="AlphaFoldDB" id="A0A918CSQ4"/>